<comment type="caution">
    <text evidence="1">The sequence shown here is derived from an EMBL/GenBank/DDBJ whole genome shotgun (WGS) entry which is preliminary data.</text>
</comment>
<dbReference type="EMBL" id="JGZR01000007">
    <property type="protein sequence ID" value="KFJ02895.1"/>
    <property type="molecule type" value="Genomic_DNA"/>
</dbReference>
<organism evidence="1 2">
    <name type="scientific">Bifidobacterium subtile</name>
    <dbReference type="NCBI Taxonomy" id="77635"/>
    <lineage>
        <taxon>Bacteria</taxon>
        <taxon>Bacillati</taxon>
        <taxon>Actinomycetota</taxon>
        <taxon>Actinomycetes</taxon>
        <taxon>Bifidobacteriales</taxon>
        <taxon>Bifidobacteriaceae</taxon>
        <taxon>Bifidobacterium</taxon>
    </lineage>
</organism>
<proteinExistence type="predicted"/>
<dbReference type="Pfam" id="PF19503">
    <property type="entry name" value="DUF6037"/>
    <property type="match status" value="1"/>
</dbReference>
<accession>A0A087E544</accession>
<dbReference type="Proteomes" id="UP000029055">
    <property type="component" value="Unassembled WGS sequence"/>
</dbReference>
<sequence length="229" mass="26191">MMELAGLTRIVDTVMREEAIDAPRLAWDFTDGPAAFQATYVHQMDHKDEYGDYAQMLVAQILKDTGGERPWSHIFHVHQGRAGLWMKPWIGEDYATLKKILGIEAGRNGPRWSPVSFIQHIDDAAGAMRFPGRHLIRYAAALPERLRRDVDEADKTILLGFRHNTGNAHQTAENNDKTRRLISKQVADYCRETNQSSCWTDQLRNGQRELPIPRNVMELQNSHQYSLPA</sequence>
<protein>
    <submittedName>
        <fullName evidence="1">Rloe protein</fullName>
    </submittedName>
</protein>
<dbReference type="eggNOG" id="ENOG50335JZ">
    <property type="taxonomic scope" value="Bacteria"/>
</dbReference>
<dbReference type="AlphaFoldDB" id="A0A087E544"/>
<gene>
    <name evidence="1" type="ORF">BISU_0820</name>
</gene>
<keyword evidence="2" id="KW-1185">Reference proteome</keyword>
<name>A0A087E544_9BIFI</name>
<evidence type="ECO:0000313" key="2">
    <source>
        <dbReference type="Proteomes" id="UP000029055"/>
    </source>
</evidence>
<evidence type="ECO:0000313" key="1">
    <source>
        <dbReference type="EMBL" id="KFJ02895.1"/>
    </source>
</evidence>
<dbReference type="InterPro" id="IPR046100">
    <property type="entry name" value="DUF6037"/>
</dbReference>
<reference evidence="1 2" key="1">
    <citation type="submission" date="2014-03" db="EMBL/GenBank/DDBJ databases">
        <title>Genomics of Bifidobacteria.</title>
        <authorList>
            <person name="Ventura M."/>
            <person name="Milani C."/>
            <person name="Lugli G.A."/>
        </authorList>
    </citation>
    <scope>NUCLEOTIDE SEQUENCE [LARGE SCALE GENOMIC DNA]</scope>
    <source>
        <strain evidence="1 2">LMG 11597</strain>
    </source>
</reference>